<dbReference type="RefSeq" id="WP_164211960.1">
    <property type="nucleotide sequence ID" value="NZ_JAAGSC010000043.1"/>
</dbReference>
<dbReference type="InterPro" id="IPR015421">
    <property type="entry name" value="PyrdxlP-dep_Trfase_major"/>
</dbReference>
<dbReference type="Pfam" id="PF00266">
    <property type="entry name" value="Aminotran_5"/>
    <property type="match status" value="1"/>
</dbReference>
<dbReference type="CDD" id="cd06453">
    <property type="entry name" value="SufS_like"/>
    <property type="match status" value="1"/>
</dbReference>
<feature type="domain" description="Aminotransferase class V" evidence="9">
    <location>
        <begin position="40"/>
        <end position="409"/>
    </location>
</feature>
<dbReference type="PANTHER" id="PTHR43586:SF8">
    <property type="entry name" value="CYSTEINE DESULFURASE 1, CHLOROPLASTIC"/>
    <property type="match status" value="1"/>
</dbReference>
<dbReference type="InterPro" id="IPR020578">
    <property type="entry name" value="Aminotrans_V_PyrdxlP_BS"/>
</dbReference>
<dbReference type="InterPro" id="IPR016454">
    <property type="entry name" value="Cysteine_dSase"/>
</dbReference>
<dbReference type="GO" id="GO:0031071">
    <property type="term" value="F:cysteine desulfurase activity"/>
    <property type="evidence" value="ECO:0007669"/>
    <property type="project" value="UniProtKB-UniRule"/>
</dbReference>
<dbReference type="GO" id="GO:0030170">
    <property type="term" value="F:pyridoxal phosphate binding"/>
    <property type="evidence" value="ECO:0007669"/>
    <property type="project" value="UniProtKB-UniRule"/>
</dbReference>
<comment type="catalytic activity">
    <reaction evidence="6 8">
        <text>(sulfur carrier)-H + L-cysteine = (sulfur carrier)-SH + L-alanine</text>
        <dbReference type="Rhea" id="RHEA:43892"/>
        <dbReference type="Rhea" id="RHEA-COMP:14737"/>
        <dbReference type="Rhea" id="RHEA-COMP:14739"/>
        <dbReference type="ChEBI" id="CHEBI:29917"/>
        <dbReference type="ChEBI" id="CHEBI:35235"/>
        <dbReference type="ChEBI" id="CHEBI:57972"/>
        <dbReference type="ChEBI" id="CHEBI:64428"/>
        <dbReference type="EC" id="2.8.1.7"/>
    </reaction>
</comment>
<evidence type="ECO:0000259" key="9">
    <source>
        <dbReference type="Pfam" id="PF00266"/>
    </source>
</evidence>
<keyword evidence="5 8" id="KW-0663">Pyridoxal phosphate</keyword>
<dbReference type="EMBL" id="JAAGSC010000043">
    <property type="protein sequence ID" value="NDY96570.1"/>
    <property type="molecule type" value="Genomic_DNA"/>
</dbReference>
<name>A0A845V2S5_9GAMM</name>
<evidence type="ECO:0000256" key="8">
    <source>
        <dbReference type="RuleBase" id="RU004506"/>
    </source>
</evidence>
<dbReference type="Gene3D" id="3.40.640.10">
    <property type="entry name" value="Type I PLP-dependent aspartate aminotransferase-like (Major domain)"/>
    <property type="match status" value="1"/>
</dbReference>
<evidence type="ECO:0000256" key="4">
    <source>
        <dbReference type="ARBA" id="ARBA00022679"/>
    </source>
</evidence>
<protein>
    <recommendedName>
        <fullName evidence="8">Cysteine desulfurase</fullName>
        <ecNumber evidence="8">2.8.1.7</ecNumber>
    </recommendedName>
</protein>
<dbReference type="InterPro" id="IPR015424">
    <property type="entry name" value="PyrdxlP-dep_Trfase"/>
</dbReference>
<evidence type="ECO:0000313" key="10">
    <source>
        <dbReference type="EMBL" id="NDY96570.1"/>
    </source>
</evidence>
<evidence type="ECO:0000256" key="1">
    <source>
        <dbReference type="ARBA" id="ARBA00001933"/>
    </source>
</evidence>
<evidence type="ECO:0000313" key="11">
    <source>
        <dbReference type="Proteomes" id="UP000484885"/>
    </source>
</evidence>
<dbReference type="InterPro" id="IPR010970">
    <property type="entry name" value="Cys_dSase_SufS"/>
</dbReference>
<dbReference type="InterPro" id="IPR015422">
    <property type="entry name" value="PyrdxlP-dep_Trfase_small"/>
</dbReference>
<dbReference type="Proteomes" id="UP000484885">
    <property type="component" value="Unassembled WGS sequence"/>
</dbReference>
<sequence length="421" mass="46038">MGSAAPVSVVGDGVRDPLDVMRLREQFPVLAREVHGKPLVYFDNAATVQRPLAVIEAMDDFYRRYNANVHRGVHQLSVEASEAFEQSREDVRRFLNAASEREIVFTRGTTEAVNLVANSYLQPRLKPGDEILITHMEHHANIVPWQMLCERTGAVLKVAPINQRGELMLDAMAEMISERTKLIGVVHVSNALGTVNPVAEVCALASPHGIPVLVDGAQATPHEVVDVQALGCDFYCLSAHKMYGPTGIGALWAREALLEDMPPWQGGGEMIQWVSFEGTTYNDIPHRFEAGTPNISGAIGLGAAIRWLEETGIERMKAHEQRLLKLATDKMTEIDGLTIIGQAAAKGPVISFTLDGVHPNDLGTIIDHHGVALRTGHHCAMPVMQFFGVPATARVSFAAYNLHAEIDVFLKGLEQARQMLA</sequence>
<comment type="cofactor">
    <cofactor evidence="1 7">
        <name>pyridoxal 5'-phosphate</name>
        <dbReference type="ChEBI" id="CHEBI:597326"/>
    </cofactor>
</comment>
<keyword evidence="11" id="KW-1185">Reference proteome</keyword>
<evidence type="ECO:0000256" key="3">
    <source>
        <dbReference type="ARBA" id="ARBA00010447"/>
    </source>
</evidence>
<accession>A0A845V2S5</accession>
<evidence type="ECO:0000256" key="7">
    <source>
        <dbReference type="RuleBase" id="RU004504"/>
    </source>
</evidence>
<dbReference type="SUPFAM" id="SSF53383">
    <property type="entry name" value="PLP-dependent transferases"/>
    <property type="match status" value="1"/>
</dbReference>
<gene>
    <name evidence="10" type="ORF">G3I74_12590</name>
</gene>
<evidence type="ECO:0000256" key="2">
    <source>
        <dbReference type="ARBA" id="ARBA00002824"/>
    </source>
</evidence>
<dbReference type="PIRSF" id="PIRSF005572">
    <property type="entry name" value="NifS"/>
    <property type="match status" value="1"/>
</dbReference>
<dbReference type="NCBIfam" id="TIGR01979">
    <property type="entry name" value="sufS"/>
    <property type="match status" value="1"/>
</dbReference>
<evidence type="ECO:0000256" key="5">
    <source>
        <dbReference type="ARBA" id="ARBA00022898"/>
    </source>
</evidence>
<comment type="similarity">
    <text evidence="3 8">Belongs to the class-V pyridoxal-phosphate-dependent aminotransferase family. Csd subfamily.</text>
</comment>
<dbReference type="InterPro" id="IPR000192">
    <property type="entry name" value="Aminotrans_V_dom"/>
</dbReference>
<comment type="function">
    <text evidence="2 8">Catalyzes the removal of elemental sulfur and selenium atoms from L-cysteine, L-cystine, L-selenocysteine, and L-selenocystine to produce L-alanine.</text>
</comment>
<dbReference type="Gene3D" id="3.90.1150.10">
    <property type="entry name" value="Aspartate Aminotransferase, domain 1"/>
    <property type="match status" value="1"/>
</dbReference>
<keyword evidence="4 8" id="KW-0808">Transferase</keyword>
<dbReference type="GO" id="GO:0006534">
    <property type="term" value="P:cysteine metabolic process"/>
    <property type="evidence" value="ECO:0007669"/>
    <property type="project" value="UniProtKB-UniRule"/>
</dbReference>
<reference evidence="10 11" key="1">
    <citation type="submission" date="2020-02" db="EMBL/GenBank/DDBJ databases">
        <authorList>
            <person name="Zhang X.-Y."/>
        </authorList>
    </citation>
    <scope>NUCLEOTIDE SEQUENCE [LARGE SCALE GENOMIC DNA]</scope>
    <source>
        <strain evidence="10 11">C33</strain>
    </source>
</reference>
<dbReference type="PANTHER" id="PTHR43586">
    <property type="entry name" value="CYSTEINE DESULFURASE"/>
    <property type="match status" value="1"/>
</dbReference>
<evidence type="ECO:0000256" key="6">
    <source>
        <dbReference type="ARBA" id="ARBA00050776"/>
    </source>
</evidence>
<dbReference type="EC" id="2.8.1.7" evidence="8"/>
<proteinExistence type="inferred from homology"/>
<comment type="caution">
    <text evidence="10">The sequence shown here is derived from an EMBL/GenBank/DDBJ whole genome shotgun (WGS) entry which is preliminary data.</text>
</comment>
<dbReference type="PROSITE" id="PS00595">
    <property type="entry name" value="AA_TRANSFER_CLASS_5"/>
    <property type="match status" value="1"/>
</dbReference>
<organism evidence="10 11">
    <name type="scientific">Wenzhouxiangella limi</name>
    <dbReference type="NCBI Taxonomy" id="2707351"/>
    <lineage>
        <taxon>Bacteria</taxon>
        <taxon>Pseudomonadati</taxon>
        <taxon>Pseudomonadota</taxon>
        <taxon>Gammaproteobacteria</taxon>
        <taxon>Chromatiales</taxon>
        <taxon>Wenzhouxiangellaceae</taxon>
        <taxon>Wenzhouxiangella</taxon>
    </lineage>
</organism>
<dbReference type="AlphaFoldDB" id="A0A845V2S5"/>